<proteinExistence type="inferred from homology"/>
<dbReference type="InterPro" id="IPR003615">
    <property type="entry name" value="HNH_nuc"/>
</dbReference>
<reference evidence="6" key="1">
    <citation type="submission" date="2020-09" db="EMBL/GenBank/DDBJ databases">
        <title>A novel bacterium of genus Hazenella, isolated from South China Sea.</title>
        <authorList>
            <person name="Huang H."/>
            <person name="Mo K."/>
            <person name="Hu Y."/>
        </authorList>
    </citation>
    <scope>NUCLEOTIDE SEQUENCE</scope>
    <source>
        <strain evidence="6">IB182357</strain>
    </source>
</reference>
<dbReference type="GO" id="GO:0008270">
    <property type="term" value="F:zinc ion binding"/>
    <property type="evidence" value="ECO:0007669"/>
    <property type="project" value="InterPro"/>
</dbReference>
<comment type="caution">
    <text evidence="6">The sequence shown here is derived from an EMBL/GenBank/DDBJ whole genome shotgun (WGS) entry which is preliminary data.</text>
</comment>
<dbReference type="AlphaFoldDB" id="A0A926RYQ2"/>
<keyword evidence="2" id="KW-0378">Hydrolase</keyword>
<feature type="domain" description="HNH nuclease" evidence="5">
    <location>
        <begin position="19"/>
        <end position="75"/>
    </location>
</feature>
<evidence type="ECO:0000256" key="4">
    <source>
        <dbReference type="ARBA" id="ARBA00040194"/>
    </source>
</evidence>
<evidence type="ECO:0000256" key="1">
    <source>
        <dbReference type="ARBA" id="ARBA00022722"/>
    </source>
</evidence>
<evidence type="ECO:0000256" key="2">
    <source>
        <dbReference type="ARBA" id="ARBA00022801"/>
    </source>
</evidence>
<sequence length="108" mass="12478">MIQTKKKALPFYKSAAWKKARETVLLRDHYLCQFCFMGNKIVQADIVHHIEHLSERPDKALDADNLISVCAKCHNRLHPEKGKRGGGNDQVKEIKARVIETKANEEYY</sequence>
<dbReference type="EMBL" id="JACXAH010000036">
    <property type="protein sequence ID" value="MBD1373726.1"/>
    <property type="molecule type" value="Genomic_DNA"/>
</dbReference>
<dbReference type="Pfam" id="PF01844">
    <property type="entry name" value="HNH"/>
    <property type="match status" value="1"/>
</dbReference>
<comment type="similarity">
    <text evidence="3">Belongs to the HNH nuclease family.</text>
</comment>
<dbReference type="RefSeq" id="WP_191142723.1">
    <property type="nucleotide sequence ID" value="NZ_JACXAH010000036.1"/>
</dbReference>
<dbReference type="InterPro" id="IPR002711">
    <property type="entry name" value="HNH"/>
</dbReference>
<dbReference type="Gene3D" id="1.10.30.50">
    <property type="match status" value="1"/>
</dbReference>
<dbReference type="CDD" id="cd00085">
    <property type="entry name" value="HNHc"/>
    <property type="match status" value="1"/>
</dbReference>
<evidence type="ECO:0000313" key="6">
    <source>
        <dbReference type="EMBL" id="MBD1373726.1"/>
    </source>
</evidence>
<dbReference type="SMART" id="SM00507">
    <property type="entry name" value="HNHc"/>
    <property type="match status" value="1"/>
</dbReference>
<accession>A0A926RYQ2</accession>
<dbReference type="PANTHER" id="PTHR41286">
    <property type="entry name" value="HNH NUCLEASE YAJD-RELATED"/>
    <property type="match status" value="1"/>
</dbReference>
<evidence type="ECO:0000259" key="5">
    <source>
        <dbReference type="SMART" id="SM00507"/>
    </source>
</evidence>
<evidence type="ECO:0000256" key="3">
    <source>
        <dbReference type="ARBA" id="ARBA00038412"/>
    </source>
</evidence>
<evidence type="ECO:0000313" key="7">
    <source>
        <dbReference type="Proteomes" id="UP000661691"/>
    </source>
</evidence>
<keyword evidence="1" id="KW-0540">Nuclease</keyword>
<keyword evidence="6" id="KW-0255">Endonuclease</keyword>
<dbReference type="GO" id="GO:0005829">
    <property type="term" value="C:cytosol"/>
    <property type="evidence" value="ECO:0007669"/>
    <property type="project" value="TreeGrafter"/>
</dbReference>
<dbReference type="PANTHER" id="PTHR41286:SF1">
    <property type="entry name" value="HNH NUCLEASE YAJD-RELATED"/>
    <property type="match status" value="1"/>
</dbReference>
<name>A0A926RYQ2_9BACL</name>
<gene>
    <name evidence="6" type="ORF">IC620_15375</name>
</gene>
<protein>
    <recommendedName>
        <fullName evidence="4">Putative HNH nuclease YajD</fullName>
    </recommendedName>
</protein>
<dbReference type="GO" id="GO:0016787">
    <property type="term" value="F:hydrolase activity"/>
    <property type="evidence" value="ECO:0007669"/>
    <property type="project" value="UniProtKB-KW"/>
</dbReference>
<keyword evidence="7" id="KW-1185">Reference proteome</keyword>
<dbReference type="Proteomes" id="UP000661691">
    <property type="component" value="Unassembled WGS sequence"/>
</dbReference>
<organism evidence="6 7">
    <name type="scientific">Polycladospora coralii</name>
    <dbReference type="NCBI Taxonomy" id="2771432"/>
    <lineage>
        <taxon>Bacteria</taxon>
        <taxon>Bacillati</taxon>
        <taxon>Bacillota</taxon>
        <taxon>Bacilli</taxon>
        <taxon>Bacillales</taxon>
        <taxon>Thermoactinomycetaceae</taxon>
        <taxon>Polycladospora</taxon>
    </lineage>
</organism>
<dbReference type="GO" id="GO:0003676">
    <property type="term" value="F:nucleic acid binding"/>
    <property type="evidence" value="ECO:0007669"/>
    <property type="project" value="InterPro"/>
</dbReference>
<dbReference type="GO" id="GO:0004519">
    <property type="term" value="F:endonuclease activity"/>
    <property type="evidence" value="ECO:0007669"/>
    <property type="project" value="UniProtKB-KW"/>
</dbReference>